<evidence type="ECO:0000313" key="2">
    <source>
        <dbReference type="EMBL" id="ERL49445.1"/>
    </source>
</evidence>
<dbReference type="STRING" id="1178482.AR456_07945"/>
<organism evidence="2 3">
    <name type="scientific">Halomonas huangheensis</name>
    <dbReference type="NCBI Taxonomy" id="1178482"/>
    <lineage>
        <taxon>Bacteria</taxon>
        <taxon>Pseudomonadati</taxon>
        <taxon>Pseudomonadota</taxon>
        <taxon>Gammaproteobacteria</taxon>
        <taxon>Oceanospirillales</taxon>
        <taxon>Halomonadaceae</taxon>
        <taxon>Halomonas</taxon>
    </lineage>
</organism>
<comment type="caution">
    <text evidence="2">The sequence shown here is derived from an EMBL/GenBank/DDBJ whole genome shotgun (WGS) entry which is preliminary data.</text>
</comment>
<gene>
    <name evidence="2" type="ORF">BJB45_06605</name>
</gene>
<dbReference type="Proteomes" id="UP000019113">
    <property type="component" value="Unassembled WGS sequence"/>
</dbReference>
<keyword evidence="3" id="KW-1185">Reference proteome</keyword>
<name>W1N3B1_9GAMM</name>
<feature type="transmembrane region" description="Helical" evidence="1">
    <location>
        <begin position="225"/>
        <end position="244"/>
    </location>
</feature>
<keyword evidence="1" id="KW-0812">Transmembrane</keyword>
<evidence type="ECO:0000313" key="3">
    <source>
        <dbReference type="Proteomes" id="UP000019113"/>
    </source>
</evidence>
<dbReference type="PATRIC" id="fig|1178482.3.peg.3899"/>
<dbReference type="KEGG" id="hhu:AR456_07945"/>
<proteinExistence type="predicted"/>
<feature type="transmembrane region" description="Helical" evidence="1">
    <location>
        <begin position="129"/>
        <end position="147"/>
    </location>
</feature>
<sequence length="251" mass="27196">MTAVDPTLPLALLLAHLIGDFLLQPSSWIVDRQQHGVRSRRLMQHALLHALLALAALWLLTDTGIAALPVAAMLGASHWLIDLGKVHLEKRRPSRPLLAFLVDQLLHLVVIGVLWLILASSLAPLQQGLALVTSSDTLCVVIAYLIVTRPMSIMIAMLMKPMAEQLQDPGTLSAAGARIGIVERLLVLSLTLLDQLTAVGFVLTAKSVLRYGDLKKNPDRKLTEYVLLGTLTSVASTLLLGLVIRQVMSLA</sequence>
<evidence type="ECO:0008006" key="4">
    <source>
        <dbReference type="Google" id="ProtNLM"/>
    </source>
</evidence>
<dbReference type="OrthoDB" id="8536716at2"/>
<dbReference type="InterPro" id="IPR021737">
    <property type="entry name" value="Phage_phiKZ_Orf197"/>
</dbReference>
<dbReference type="RefSeq" id="WP_021820857.1">
    <property type="nucleotide sequence ID" value="NZ_AVBC01000045.1"/>
</dbReference>
<dbReference type="EMBL" id="AVBC01000045">
    <property type="protein sequence ID" value="ERL49445.1"/>
    <property type="molecule type" value="Genomic_DNA"/>
</dbReference>
<dbReference type="Pfam" id="PF11750">
    <property type="entry name" value="DUF3307"/>
    <property type="match status" value="1"/>
</dbReference>
<reference evidence="2 3" key="1">
    <citation type="submission" date="2013-08" db="EMBL/GenBank/DDBJ databases">
        <title>draft genome of Halomonas huanghegensis, strain BJGMM-B45T.</title>
        <authorList>
            <person name="Miao C."/>
            <person name="Wan Y."/>
            <person name="Jin W."/>
        </authorList>
    </citation>
    <scope>NUCLEOTIDE SEQUENCE [LARGE SCALE GENOMIC DNA]</scope>
    <source>
        <strain evidence="2 3">BJGMM-B45</strain>
    </source>
</reference>
<feature type="transmembrane region" description="Helical" evidence="1">
    <location>
        <begin position="96"/>
        <end position="117"/>
    </location>
</feature>
<dbReference type="AlphaFoldDB" id="W1N3B1"/>
<accession>W1N3B1</accession>
<keyword evidence="1" id="KW-1133">Transmembrane helix</keyword>
<dbReference type="eggNOG" id="COG5061">
    <property type="taxonomic scope" value="Bacteria"/>
</dbReference>
<protein>
    <recommendedName>
        <fullName evidence="4">DUF3307 domain-containing protein</fullName>
    </recommendedName>
</protein>
<evidence type="ECO:0000256" key="1">
    <source>
        <dbReference type="SAM" id="Phobius"/>
    </source>
</evidence>
<keyword evidence="1" id="KW-0472">Membrane</keyword>